<dbReference type="PANTHER" id="PTHR12069">
    <property type="entry name" value="DNA-DIRECTED RNA POLYMERASES III 80 KDA POLYPEPTIDE RNA POLYMERASE III SUBUNIT 5"/>
    <property type="match status" value="1"/>
</dbReference>
<accession>A0A4U0V0I0</accession>
<feature type="compositionally biased region" description="Basic residues" evidence="1">
    <location>
        <begin position="322"/>
        <end position="331"/>
    </location>
</feature>
<proteinExistence type="predicted"/>
<evidence type="ECO:0008006" key="4">
    <source>
        <dbReference type="Google" id="ProtNLM"/>
    </source>
</evidence>
<dbReference type="InterPro" id="IPR006886">
    <property type="entry name" value="RNA_pol_III_Rpc5"/>
</dbReference>
<evidence type="ECO:0000313" key="3">
    <source>
        <dbReference type="Proteomes" id="UP000310066"/>
    </source>
</evidence>
<dbReference type="EMBL" id="NAJP01000025">
    <property type="protein sequence ID" value="TKA42058.1"/>
    <property type="molecule type" value="Genomic_DNA"/>
</dbReference>
<dbReference type="GO" id="GO:0042797">
    <property type="term" value="P:tRNA transcription by RNA polymerase III"/>
    <property type="evidence" value="ECO:0007669"/>
    <property type="project" value="TreeGrafter"/>
</dbReference>
<reference evidence="2 3" key="1">
    <citation type="submission" date="2017-03" db="EMBL/GenBank/DDBJ databases">
        <title>Genomes of endolithic fungi from Antarctica.</title>
        <authorList>
            <person name="Coleine C."/>
            <person name="Masonjones S."/>
            <person name="Stajich J.E."/>
        </authorList>
    </citation>
    <scope>NUCLEOTIDE SEQUENCE [LARGE SCALE GENOMIC DNA]</scope>
    <source>
        <strain evidence="2 3">CCFEE 5311</strain>
    </source>
</reference>
<sequence length="402" mass="44772">MSPARTREDDNDPVTATYDVYLTPSQAEQILLLQYPNRVRSRPYNKRHGGCPEDVRVKPSTGFIEVDVGLNTTFNFNKYKGLQWGDALQTSRDLHGNATGTYGPAAGFGGPKPRSGNVGRQSLKDSAARDTQIANDLLSFHDAEDEKRVLRTQTLGGQITRHDAPEEAGKPVYFVGAFRDDQLHLTKVDGTAHMRPQFHHLDAEEQRARISASRAAALDSSDARPTGEARSILAREQKVGDGWAEGGRDRLEDRTRKQLQEAEAEEWVRLEYVDEDMQEAYDKFAERMFVRDVEGAARLKSGMDGWEYLDAVSAPRRDSPTRRRKRPPRRRAGAEEEHDGVEEGATGGAEAGREGGDDRSSLSQVLLSSRQTELAWRGDVGNSSHPHVFAYDFALHKSRAGQ</sequence>
<feature type="compositionally biased region" description="Basic and acidic residues" evidence="1">
    <location>
        <begin position="351"/>
        <end position="360"/>
    </location>
</feature>
<evidence type="ECO:0000313" key="2">
    <source>
        <dbReference type="EMBL" id="TKA42058.1"/>
    </source>
</evidence>
<protein>
    <recommendedName>
        <fullName evidence="4">DNA-directed RNA polymerase III subunit Rpc5</fullName>
    </recommendedName>
</protein>
<evidence type="ECO:0000256" key="1">
    <source>
        <dbReference type="SAM" id="MobiDB-lite"/>
    </source>
</evidence>
<dbReference type="OrthoDB" id="340681at2759"/>
<gene>
    <name evidence="2" type="ORF">B0A54_06739</name>
</gene>
<dbReference type="PANTHER" id="PTHR12069:SF0">
    <property type="entry name" value="DNA-DIRECTED RNA POLYMERASE III SUBUNIT RPC5"/>
    <property type="match status" value="1"/>
</dbReference>
<dbReference type="Pfam" id="PF04801">
    <property type="entry name" value="RPC5"/>
    <property type="match status" value="2"/>
</dbReference>
<dbReference type="STRING" id="329885.A0A4U0V0I0"/>
<name>A0A4U0V0I0_9PEZI</name>
<dbReference type="AlphaFoldDB" id="A0A4U0V0I0"/>
<organism evidence="2 3">
    <name type="scientific">Friedmanniomyces endolithicus</name>
    <dbReference type="NCBI Taxonomy" id="329885"/>
    <lineage>
        <taxon>Eukaryota</taxon>
        <taxon>Fungi</taxon>
        <taxon>Dikarya</taxon>
        <taxon>Ascomycota</taxon>
        <taxon>Pezizomycotina</taxon>
        <taxon>Dothideomycetes</taxon>
        <taxon>Dothideomycetidae</taxon>
        <taxon>Mycosphaerellales</taxon>
        <taxon>Teratosphaeriaceae</taxon>
        <taxon>Friedmanniomyces</taxon>
    </lineage>
</organism>
<dbReference type="Proteomes" id="UP000310066">
    <property type="component" value="Unassembled WGS sequence"/>
</dbReference>
<comment type="caution">
    <text evidence="2">The sequence shown here is derived from an EMBL/GenBank/DDBJ whole genome shotgun (WGS) entry which is preliminary data.</text>
</comment>
<feature type="region of interest" description="Disordered" evidence="1">
    <location>
        <begin position="314"/>
        <end position="364"/>
    </location>
</feature>
<dbReference type="GO" id="GO:0005666">
    <property type="term" value="C:RNA polymerase III complex"/>
    <property type="evidence" value="ECO:0007669"/>
    <property type="project" value="TreeGrafter"/>
</dbReference>
<feature type="region of interest" description="Disordered" evidence="1">
    <location>
        <begin position="98"/>
        <end position="125"/>
    </location>
</feature>